<dbReference type="OrthoDB" id="2888120at2"/>
<accession>A0A1G6UKZ4</accession>
<keyword evidence="1" id="KW-0472">Membrane</keyword>
<feature type="transmembrane region" description="Helical" evidence="1">
    <location>
        <begin position="44"/>
        <end position="65"/>
    </location>
</feature>
<evidence type="ECO:0000313" key="3">
    <source>
        <dbReference type="Proteomes" id="UP000198666"/>
    </source>
</evidence>
<keyword evidence="3" id="KW-1185">Reference proteome</keyword>
<dbReference type="STRING" id="361279.SAMN05421663_11098"/>
<keyword evidence="1" id="KW-1133">Transmembrane helix</keyword>
<sequence length="83" mass="9277">MQKKLFWFPLLASLLAMVLLYTIGNTFDISLLSWTFYEENASEGVVFEAGGSLIPVFIGVIAGFVTERLLKNKQKNDTTDLSN</sequence>
<name>A0A1G6UKZ4_9BACI</name>
<reference evidence="3" key="1">
    <citation type="submission" date="2016-10" db="EMBL/GenBank/DDBJ databases">
        <authorList>
            <person name="Varghese N."/>
            <person name="Submissions S."/>
        </authorList>
    </citation>
    <scope>NUCLEOTIDE SEQUENCE [LARGE SCALE GENOMIC DNA]</scope>
    <source>
        <strain evidence="3">DSM 21620</strain>
    </source>
</reference>
<organism evidence="2 3">
    <name type="scientific">Terribacillus halophilus</name>
    <dbReference type="NCBI Taxonomy" id="361279"/>
    <lineage>
        <taxon>Bacteria</taxon>
        <taxon>Bacillati</taxon>
        <taxon>Bacillota</taxon>
        <taxon>Bacilli</taxon>
        <taxon>Bacillales</taxon>
        <taxon>Bacillaceae</taxon>
        <taxon>Terribacillus</taxon>
    </lineage>
</organism>
<keyword evidence="1" id="KW-0812">Transmembrane</keyword>
<dbReference type="EMBL" id="FMZB01000010">
    <property type="protein sequence ID" value="SDD41396.1"/>
    <property type="molecule type" value="Genomic_DNA"/>
</dbReference>
<evidence type="ECO:0000256" key="1">
    <source>
        <dbReference type="SAM" id="Phobius"/>
    </source>
</evidence>
<proteinExistence type="predicted"/>
<dbReference type="RefSeq" id="WP_093728241.1">
    <property type="nucleotide sequence ID" value="NZ_FMZB01000010.1"/>
</dbReference>
<protein>
    <submittedName>
        <fullName evidence="2">Uncharacterized protein</fullName>
    </submittedName>
</protein>
<gene>
    <name evidence="2" type="ORF">SAMN05421663_11098</name>
</gene>
<evidence type="ECO:0000313" key="2">
    <source>
        <dbReference type="EMBL" id="SDD41396.1"/>
    </source>
</evidence>
<dbReference type="AlphaFoldDB" id="A0A1G6UKZ4"/>
<dbReference type="Proteomes" id="UP000198666">
    <property type="component" value="Unassembled WGS sequence"/>
</dbReference>